<dbReference type="Proteomes" id="UP001326715">
    <property type="component" value="Chromosome"/>
</dbReference>
<protein>
    <submittedName>
        <fullName evidence="2">Uncharacterized protein</fullName>
    </submittedName>
</protein>
<evidence type="ECO:0000313" key="3">
    <source>
        <dbReference type="EMBL" id="WQG91857.1"/>
    </source>
</evidence>
<evidence type="ECO:0000313" key="4">
    <source>
        <dbReference type="Proteomes" id="UP000183788"/>
    </source>
</evidence>
<dbReference type="RefSeq" id="WP_072363056.1">
    <property type="nucleotide sequence ID" value="NZ_CP139972.1"/>
</dbReference>
<reference evidence="2 4" key="1">
    <citation type="submission" date="2016-11" db="EMBL/GenBank/DDBJ databases">
        <authorList>
            <person name="Jaros S."/>
            <person name="Januszkiewicz K."/>
            <person name="Wedrychowicz H."/>
        </authorList>
    </citation>
    <scope>NUCLEOTIDE SEQUENCE [LARGE SCALE GENOMIC DNA]</scope>
    <source>
        <strain evidence="2 4">DSM 784</strain>
    </source>
</reference>
<proteinExistence type="predicted"/>
<dbReference type="STRING" id="1004.SAMN05661012_04057"/>
<feature type="chain" id="PRO_5013131727" evidence="1">
    <location>
        <begin position="20"/>
        <end position="325"/>
    </location>
</feature>
<accession>A0A1K1RPQ8</accession>
<evidence type="ECO:0000256" key="1">
    <source>
        <dbReference type="SAM" id="SignalP"/>
    </source>
</evidence>
<organism evidence="2 4">
    <name type="scientific">Chitinophaga sancti</name>
    <dbReference type="NCBI Taxonomy" id="1004"/>
    <lineage>
        <taxon>Bacteria</taxon>
        <taxon>Pseudomonadati</taxon>
        <taxon>Bacteroidota</taxon>
        <taxon>Chitinophagia</taxon>
        <taxon>Chitinophagales</taxon>
        <taxon>Chitinophagaceae</taxon>
        <taxon>Chitinophaga</taxon>
    </lineage>
</organism>
<dbReference type="AlphaFoldDB" id="A0A1K1RPQ8"/>
<keyword evidence="1" id="KW-0732">Signal</keyword>
<evidence type="ECO:0000313" key="2">
    <source>
        <dbReference type="EMBL" id="SFW73813.1"/>
    </source>
</evidence>
<gene>
    <name evidence="2" type="ORF">SAMN05661012_04057</name>
    <name evidence="3" type="ORF">SR876_10105</name>
</gene>
<evidence type="ECO:0000313" key="5">
    <source>
        <dbReference type="Proteomes" id="UP001326715"/>
    </source>
</evidence>
<name>A0A1K1RPQ8_9BACT</name>
<sequence>MKVLLLLSYLTGFSLFCTAQAPLPAKNLSIFGRGMYPGDDTTYALLQDAGFNTVMLSSFYIHADGDLYSGDDSKHPIIHDGKWVGDTAYLRRVAGLKKTARIEILLEGRWYNQPPNTFDFMRDWVDATKQVPGVVTGTGEEGTLFKICKVLKEVVGADAFCIDDESVYDTHSVIEMSKIAARLKMHMTLCPFRINDFWKTVLQNTDPKVVDAIYLQCYDGGTRANPGIWKAAMGAVQPVYPIFMCRGSFSTCESSHNSKTVDEIKNEMRRFKVDYPQMSGASIWQMADVKNFVKMNCAVTDPASGSAKTVKEFLAQIKESLSTGL</sequence>
<dbReference type="EMBL" id="FPIZ01000013">
    <property type="protein sequence ID" value="SFW73813.1"/>
    <property type="molecule type" value="Genomic_DNA"/>
</dbReference>
<keyword evidence="5" id="KW-1185">Reference proteome</keyword>
<reference evidence="3 5" key="2">
    <citation type="submission" date="2023-11" db="EMBL/GenBank/DDBJ databases">
        <title>MicrobeMod: A computational toolkit for identifying prokaryotic methylation and restriction-modification with nanopore sequencing.</title>
        <authorList>
            <person name="Crits-Christoph A."/>
            <person name="Kang S.C."/>
            <person name="Lee H."/>
            <person name="Ostrov N."/>
        </authorList>
    </citation>
    <scope>NUCLEOTIDE SEQUENCE [LARGE SCALE GENOMIC DNA]</scope>
    <source>
        <strain evidence="3 5">ATCC 23090</strain>
    </source>
</reference>
<dbReference type="Proteomes" id="UP000183788">
    <property type="component" value="Unassembled WGS sequence"/>
</dbReference>
<dbReference type="EMBL" id="CP140154">
    <property type="protein sequence ID" value="WQG91857.1"/>
    <property type="molecule type" value="Genomic_DNA"/>
</dbReference>
<dbReference type="OrthoDB" id="1089471at2"/>
<feature type="signal peptide" evidence="1">
    <location>
        <begin position="1"/>
        <end position="19"/>
    </location>
</feature>